<dbReference type="InterPro" id="IPR001375">
    <property type="entry name" value="Peptidase_S9_cat"/>
</dbReference>
<reference evidence="10 11" key="1">
    <citation type="journal article" date="2005" name="PLoS Biol.">
        <title>The genomes of Oryza sativa: a history of duplications.</title>
        <authorList>
            <person name="Yu J."/>
            <person name="Wang J."/>
            <person name="Lin W."/>
            <person name="Li S."/>
            <person name="Li H."/>
            <person name="Zhou J."/>
            <person name="Ni P."/>
            <person name="Dong W."/>
            <person name="Hu S."/>
            <person name="Zeng C."/>
            <person name="Zhang J."/>
            <person name="Zhang Y."/>
            <person name="Li R."/>
            <person name="Xu Z."/>
            <person name="Li S."/>
            <person name="Li X."/>
            <person name="Zheng H."/>
            <person name="Cong L."/>
            <person name="Lin L."/>
            <person name="Yin J."/>
            <person name="Geng J."/>
            <person name="Li G."/>
            <person name="Shi J."/>
            <person name="Liu J."/>
            <person name="Lv H."/>
            <person name="Li J."/>
            <person name="Wang J."/>
            <person name="Deng Y."/>
            <person name="Ran L."/>
            <person name="Shi X."/>
            <person name="Wang X."/>
            <person name="Wu Q."/>
            <person name="Li C."/>
            <person name="Ren X."/>
            <person name="Wang J."/>
            <person name="Wang X."/>
            <person name="Li D."/>
            <person name="Liu D."/>
            <person name="Zhang X."/>
            <person name="Ji Z."/>
            <person name="Zhao W."/>
            <person name="Sun Y."/>
            <person name="Zhang Z."/>
            <person name="Bao J."/>
            <person name="Han Y."/>
            <person name="Dong L."/>
            <person name="Ji J."/>
            <person name="Chen P."/>
            <person name="Wu S."/>
            <person name="Liu J."/>
            <person name="Xiao Y."/>
            <person name="Bu D."/>
            <person name="Tan J."/>
            <person name="Yang L."/>
            <person name="Ye C."/>
            <person name="Zhang J."/>
            <person name="Xu J."/>
            <person name="Zhou Y."/>
            <person name="Yu Y."/>
            <person name="Zhang B."/>
            <person name="Zhuang S."/>
            <person name="Wei H."/>
            <person name="Liu B."/>
            <person name="Lei M."/>
            <person name="Yu H."/>
            <person name="Li Y."/>
            <person name="Xu H."/>
            <person name="Wei S."/>
            <person name="He X."/>
            <person name="Fang L."/>
            <person name="Zhang Z."/>
            <person name="Zhang Y."/>
            <person name="Huang X."/>
            <person name="Su Z."/>
            <person name="Tong W."/>
            <person name="Li J."/>
            <person name="Tong Z."/>
            <person name="Li S."/>
            <person name="Ye J."/>
            <person name="Wang L."/>
            <person name="Fang L."/>
            <person name="Lei T."/>
            <person name="Chen C."/>
            <person name="Chen H."/>
            <person name="Xu Z."/>
            <person name="Li H."/>
            <person name="Huang H."/>
            <person name="Zhang F."/>
            <person name="Xu H."/>
            <person name="Li N."/>
            <person name="Zhao C."/>
            <person name="Li S."/>
            <person name="Dong L."/>
            <person name="Huang Y."/>
            <person name="Li L."/>
            <person name="Xi Y."/>
            <person name="Qi Q."/>
            <person name="Li W."/>
            <person name="Zhang B."/>
            <person name="Hu W."/>
            <person name="Zhang Y."/>
            <person name="Tian X."/>
            <person name="Jiao Y."/>
            <person name="Liang X."/>
            <person name="Jin J."/>
            <person name="Gao L."/>
            <person name="Zheng W."/>
            <person name="Hao B."/>
            <person name="Liu S."/>
            <person name="Wang W."/>
            <person name="Yuan L."/>
            <person name="Cao M."/>
            <person name="McDermott J."/>
            <person name="Samudrala R."/>
            <person name="Wang J."/>
            <person name="Wong G.K."/>
            <person name="Yang H."/>
        </authorList>
    </citation>
    <scope>NUCLEOTIDE SEQUENCE [LARGE SCALE GENOMIC DNA]</scope>
    <source>
        <strain evidence="11">cv. 93-11</strain>
    </source>
</reference>
<evidence type="ECO:0000313" key="11">
    <source>
        <dbReference type="Proteomes" id="UP000007015"/>
    </source>
</evidence>
<dbReference type="OMA" id="LVWECEP"/>
<dbReference type="Gene3D" id="3.40.50.1820">
    <property type="entry name" value="alpha/beta hydrolase"/>
    <property type="match status" value="1"/>
</dbReference>
<comment type="similarity">
    <text evidence="1 6">Belongs to the peptidase S9A family.</text>
</comment>
<dbReference type="GO" id="GO:0004252">
    <property type="term" value="F:serine-type endopeptidase activity"/>
    <property type="evidence" value="ECO:0007669"/>
    <property type="project" value="UniProtKB-UniRule"/>
</dbReference>
<accession>B8BCK0</accession>
<comment type="function">
    <text evidence="5">Serine peptidase whose precise substrate specificity remains unclear. Does not cleave peptides after a arginine or lysine residue. Regulates trans-Golgi network morphology and sorting by regulating the membrane binding of the AP-1 complex. May play a role in the regulation of synaptic vesicle exocytosis.</text>
</comment>
<dbReference type="Gene3D" id="2.130.10.120">
    <property type="entry name" value="Prolyl oligopeptidase, N-terminal domain"/>
    <property type="match status" value="1"/>
</dbReference>
<evidence type="ECO:0000256" key="1">
    <source>
        <dbReference type="ARBA" id="ARBA00005228"/>
    </source>
</evidence>
<dbReference type="Proteomes" id="UP000007015">
    <property type="component" value="Chromosome 9"/>
</dbReference>
<dbReference type="GO" id="GO:0006508">
    <property type="term" value="P:proteolysis"/>
    <property type="evidence" value="ECO:0007669"/>
    <property type="project" value="UniProtKB-KW"/>
</dbReference>
<dbReference type="HOGENOM" id="CLU_011290_0_1_1"/>
<feature type="compositionally biased region" description="Pro residues" evidence="7">
    <location>
        <begin position="25"/>
        <end position="42"/>
    </location>
</feature>
<evidence type="ECO:0000259" key="8">
    <source>
        <dbReference type="Pfam" id="PF00326"/>
    </source>
</evidence>
<dbReference type="PRINTS" id="PR00862">
    <property type="entry name" value="PROLIGOPTASE"/>
</dbReference>
<evidence type="ECO:0000313" key="10">
    <source>
        <dbReference type="EMBL" id="EEC84692.1"/>
    </source>
</evidence>
<dbReference type="SUPFAM" id="SSF53474">
    <property type="entry name" value="alpha/beta-Hydrolases"/>
    <property type="match status" value="1"/>
</dbReference>
<evidence type="ECO:0000256" key="6">
    <source>
        <dbReference type="RuleBase" id="RU368024"/>
    </source>
</evidence>
<dbReference type="ESTHER" id="orysa-q67uz1">
    <property type="family name" value="S9N_PREPL_Peptidase_S9"/>
</dbReference>
<protein>
    <recommendedName>
        <fullName evidence="6">Prolyl endopeptidase</fullName>
        <ecNumber evidence="6">3.4.21.-</ecNumber>
    </recommendedName>
</protein>
<evidence type="ECO:0000256" key="4">
    <source>
        <dbReference type="ARBA" id="ARBA00022825"/>
    </source>
</evidence>
<dbReference type="Pfam" id="PF02897">
    <property type="entry name" value="Peptidase_S9_N"/>
    <property type="match status" value="1"/>
</dbReference>
<dbReference type="SUPFAM" id="SSF50993">
    <property type="entry name" value="Peptidase/esterase 'gauge' domain"/>
    <property type="match status" value="1"/>
</dbReference>
<keyword evidence="3 6" id="KW-0378">Hydrolase</keyword>
<gene>
    <name evidence="10" type="ORF">OsI_31621</name>
</gene>
<dbReference type="InterPro" id="IPR002470">
    <property type="entry name" value="Peptidase_S9A"/>
</dbReference>
<dbReference type="Gramene" id="BGIOSGA029646-TA">
    <property type="protein sequence ID" value="BGIOSGA029646-PA"/>
    <property type="gene ID" value="BGIOSGA029646"/>
</dbReference>
<keyword evidence="11" id="KW-1185">Reference proteome</keyword>
<feature type="domain" description="Peptidase S9A N-terminal" evidence="9">
    <location>
        <begin position="40"/>
        <end position="241"/>
    </location>
</feature>
<dbReference type="InterPro" id="IPR023302">
    <property type="entry name" value="Pept_S9A_N"/>
</dbReference>
<feature type="domain" description="Peptidase S9 prolyl oligopeptidase catalytic" evidence="8">
    <location>
        <begin position="403"/>
        <end position="571"/>
    </location>
</feature>
<dbReference type="EC" id="3.4.21.-" evidence="6"/>
<dbReference type="InterPro" id="IPR029058">
    <property type="entry name" value="AB_hydrolase_fold"/>
</dbReference>
<evidence type="ECO:0000256" key="3">
    <source>
        <dbReference type="ARBA" id="ARBA00022801"/>
    </source>
</evidence>
<dbReference type="PANTHER" id="PTHR11757:SF19">
    <property type="entry name" value="PROLYL ENDOPEPTIDASE-LIKE"/>
    <property type="match status" value="1"/>
</dbReference>
<evidence type="ECO:0000256" key="7">
    <source>
        <dbReference type="SAM" id="MobiDB-lite"/>
    </source>
</evidence>
<dbReference type="STRING" id="39946.B8BCK0"/>
<feature type="region of interest" description="Disordered" evidence="7">
    <location>
        <begin position="19"/>
        <end position="47"/>
    </location>
</feature>
<dbReference type="PANTHER" id="PTHR11757">
    <property type="entry name" value="PROTEASE FAMILY S9A OLIGOPEPTIDASE"/>
    <property type="match status" value="1"/>
</dbReference>
<organism evidence="10 11">
    <name type="scientific">Oryza sativa subsp. indica</name>
    <name type="common">Rice</name>
    <dbReference type="NCBI Taxonomy" id="39946"/>
    <lineage>
        <taxon>Eukaryota</taxon>
        <taxon>Viridiplantae</taxon>
        <taxon>Streptophyta</taxon>
        <taxon>Embryophyta</taxon>
        <taxon>Tracheophyta</taxon>
        <taxon>Spermatophyta</taxon>
        <taxon>Magnoliopsida</taxon>
        <taxon>Liliopsida</taxon>
        <taxon>Poales</taxon>
        <taxon>Poaceae</taxon>
        <taxon>BOP clade</taxon>
        <taxon>Oryzoideae</taxon>
        <taxon>Oryzeae</taxon>
        <taxon>Oryzinae</taxon>
        <taxon>Oryza</taxon>
        <taxon>Oryza sativa</taxon>
    </lineage>
</organism>
<name>B8BCK0_ORYSI</name>
<dbReference type="AlphaFoldDB" id="B8BCK0"/>
<keyword evidence="2 6" id="KW-0645">Protease</keyword>
<sequence length="616" mass="69804">MRHQVGLLSRLLLRRHVHRRSKPATAPPPPPPPTPPRPPQKPEPVSIHGETWHDSYAWMGALSDAAAMRHMDVHMEAEEKYAEACLAAAGADRLARKLQLEMASRLASDACTPPVRWGPWLYYRRADEGKQYPVLCRRSAALHSEFISYSDPSAGFDFTAGKRIEQKLVDYNKEAERFGGYSYEELSEVSPDHRFIAYTMYDKDKDSFTLMVRDLVTGTLCDKPRADRVSNISWAMDGKALDVFLEEPGVILEDVDFCDTHMVLVLRQGRKLKLCSVKLPFPEHIRMPDAVVDYNLPNGKWRIVQQQNMLHERTKALYGNAFAASMVKPSSKGGDLSSEDFGDCDWNELSEYYACEYYDVPSKDGVLVPLTLVYSQKHKQEGNPGLLHGHGAYGEILDKRWRSELKSLLDRGWVIAFADVRGGGGYGKKWHQDGARTKKMNSIYDFISCGEFLLEKGIIKENKLAGWGYSAGGLLVASAINTRPDLFRAVVLKVPFLDVCNTLLHPILPLTAIDYEEFGFPVDHEEFLSIRKYSPYDNIQKDVPYPAVFVTSSFNTRFGVWEAAKWVAKVRVVTRYDPERPVILNLTTDVVEESKYLQTKELALETAFLIKMIHDT</sequence>
<proteinExistence type="inferred from homology"/>
<dbReference type="InterPro" id="IPR051543">
    <property type="entry name" value="Serine_Peptidase_S9A"/>
</dbReference>
<evidence type="ECO:0000256" key="2">
    <source>
        <dbReference type="ARBA" id="ARBA00022670"/>
    </source>
</evidence>
<evidence type="ECO:0000256" key="5">
    <source>
        <dbReference type="ARBA" id="ARBA00045448"/>
    </source>
</evidence>
<dbReference type="EMBL" id="CM000134">
    <property type="protein sequence ID" value="EEC84692.1"/>
    <property type="molecule type" value="Genomic_DNA"/>
</dbReference>
<evidence type="ECO:0000259" key="9">
    <source>
        <dbReference type="Pfam" id="PF02897"/>
    </source>
</evidence>
<keyword evidence="4 6" id="KW-0720">Serine protease</keyword>
<dbReference type="MEROPS" id="S09.B08"/>
<dbReference type="Pfam" id="PF00326">
    <property type="entry name" value="Peptidase_S9"/>
    <property type="match status" value="1"/>
</dbReference>